<feature type="transmembrane region" description="Helical" evidence="5">
    <location>
        <begin position="205"/>
        <end position="232"/>
    </location>
</feature>
<feature type="transmembrane region" description="Helical" evidence="5">
    <location>
        <begin position="78"/>
        <end position="96"/>
    </location>
</feature>
<dbReference type="RefSeq" id="WP_069691840.1">
    <property type="nucleotide sequence ID" value="NZ_CP017147.1"/>
</dbReference>
<gene>
    <name evidence="6" type="ORF">BHK69_21250</name>
</gene>
<dbReference type="PANTHER" id="PTHR23521">
    <property type="entry name" value="TRANSPORTER MFS SUPERFAMILY"/>
    <property type="match status" value="1"/>
</dbReference>
<evidence type="ECO:0008006" key="8">
    <source>
        <dbReference type="Google" id="ProtNLM"/>
    </source>
</evidence>
<reference evidence="6 7" key="1">
    <citation type="journal article" date="2015" name="Antonie Van Leeuwenhoek">
        <title>Bosea vaviloviae sp. nov., a new species of slow-growing rhizobia isolated from nodules of the relict species Vavilovia formosa (Stev.) Fed.</title>
        <authorList>
            <person name="Safronova V.I."/>
            <person name="Kuznetsova I.G."/>
            <person name="Sazanova A.L."/>
            <person name="Kimeklis A.K."/>
            <person name="Belimov A.A."/>
            <person name="Andronov E.E."/>
            <person name="Pinaev A.G."/>
            <person name="Chizhevskaya E.P."/>
            <person name="Pukhaev A.R."/>
            <person name="Popov K.P."/>
            <person name="Willems A."/>
            <person name="Tikhonovich I.A."/>
        </authorList>
    </citation>
    <scope>NUCLEOTIDE SEQUENCE [LARGE SCALE GENOMIC DNA]</scope>
    <source>
        <strain evidence="6 7">Vaf18</strain>
    </source>
</reference>
<keyword evidence="7" id="KW-1185">Reference proteome</keyword>
<evidence type="ECO:0000256" key="5">
    <source>
        <dbReference type="SAM" id="Phobius"/>
    </source>
</evidence>
<keyword evidence="2 5" id="KW-1133">Transmembrane helix</keyword>
<dbReference type="Gene3D" id="1.20.1250.20">
    <property type="entry name" value="MFS general substrate transporter like domains"/>
    <property type="match status" value="2"/>
</dbReference>
<feature type="transmembrane region" description="Helical" evidence="5">
    <location>
        <begin position="46"/>
        <end position="66"/>
    </location>
</feature>
<dbReference type="Pfam" id="PF07690">
    <property type="entry name" value="MFS_1"/>
    <property type="match status" value="1"/>
</dbReference>
<feature type="transmembrane region" description="Helical" evidence="5">
    <location>
        <begin position="165"/>
        <end position="184"/>
    </location>
</feature>
<accession>A0A1D7U5L7</accession>
<keyword evidence="1 5" id="KW-0812">Transmembrane</keyword>
<sequence>MTEKAHSGSVAALGAIVAGALILQVAGTIVNTVVPLRMAIADQPPLLIGLVGSAYSIGFLVGCFAIPSLVRRIGHIRGFAVFAALQAASTLSFPMIPEALWGVSRLVMGLSAAGHGICIESWISGQAKGSNRGRIFGIYQILNRLALIGSQIGVGYVAIQAHDVFLYASMAFSFALIPVALTRARGPESSEVVSVRLKTLWRHAPAAVVGCLYVGLIGGPLTNVAPAYGILIGLDQRATILLTAAIQIGALLLQWPMSLLADRIASRVIMLTAASAVTLAATLLGVLLYLGSTHDRLWLFGLFMLIGGCSIPLYTVAVTHAYFRLGQEQAVGLSARLLFLWGVGSAIGPLAATLFMQLLGPQGLLAYLVVLSIATAAYLALRMSRNPSPVIPESERGRTPPTMPDIEMGKR</sequence>
<dbReference type="GO" id="GO:0005886">
    <property type="term" value="C:plasma membrane"/>
    <property type="evidence" value="ECO:0007669"/>
    <property type="project" value="TreeGrafter"/>
</dbReference>
<protein>
    <recommendedName>
        <fullName evidence="8">Major facilitator superfamily (MFS) profile domain-containing protein</fullName>
    </recommendedName>
</protein>
<dbReference type="InterPro" id="IPR036259">
    <property type="entry name" value="MFS_trans_sf"/>
</dbReference>
<evidence type="ECO:0000256" key="4">
    <source>
        <dbReference type="SAM" id="MobiDB-lite"/>
    </source>
</evidence>
<name>A0A1D7U5L7_9HYPH</name>
<dbReference type="GO" id="GO:0022857">
    <property type="term" value="F:transmembrane transporter activity"/>
    <property type="evidence" value="ECO:0007669"/>
    <property type="project" value="InterPro"/>
</dbReference>
<feature type="transmembrane region" description="Helical" evidence="5">
    <location>
        <begin position="238"/>
        <end position="256"/>
    </location>
</feature>
<evidence type="ECO:0000256" key="2">
    <source>
        <dbReference type="ARBA" id="ARBA00022989"/>
    </source>
</evidence>
<organism evidence="6 7">
    <name type="scientific">Bosea vaviloviae</name>
    <dbReference type="NCBI Taxonomy" id="1526658"/>
    <lineage>
        <taxon>Bacteria</taxon>
        <taxon>Pseudomonadati</taxon>
        <taxon>Pseudomonadota</taxon>
        <taxon>Alphaproteobacteria</taxon>
        <taxon>Hyphomicrobiales</taxon>
        <taxon>Boseaceae</taxon>
        <taxon>Bosea</taxon>
    </lineage>
</organism>
<dbReference type="InterPro" id="IPR011701">
    <property type="entry name" value="MFS"/>
</dbReference>
<dbReference type="CDD" id="cd17477">
    <property type="entry name" value="MFS_YcaD_like"/>
    <property type="match status" value="1"/>
</dbReference>
<dbReference type="InterPro" id="IPR047200">
    <property type="entry name" value="MFS_YcaD-like"/>
</dbReference>
<dbReference type="SUPFAM" id="SSF103473">
    <property type="entry name" value="MFS general substrate transporter"/>
    <property type="match status" value="1"/>
</dbReference>
<evidence type="ECO:0000313" key="6">
    <source>
        <dbReference type="EMBL" id="AOO82634.1"/>
    </source>
</evidence>
<feature type="transmembrane region" description="Helical" evidence="5">
    <location>
        <begin position="268"/>
        <end position="291"/>
    </location>
</feature>
<dbReference type="EMBL" id="CP017147">
    <property type="protein sequence ID" value="AOO82634.1"/>
    <property type="molecule type" value="Genomic_DNA"/>
</dbReference>
<feature type="transmembrane region" description="Helical" evidence="5">
    <location>
        <begin position="297"/>
        <end position="323"/>
    </location>
</feature>
<dbReference type="OrthoDB" id="9810614at2"/>
<feature type="region of interest" description="Disordered" evidence="4">
    <location>
        <begin position="390"/>
        <end position="411"/>
    </location>
</feature>
<proteinExistence type="predicted"/>
<dbReference type="PANTHER" id="PTHR23521:SF3">
    <property type="entry name" value="MFS TRANSPORTER"/>
    <property type="match status" value="1"/>
</dbReference>
<evidence type="ECO:0000313" key="7">
    <source>
        <dbReference type="Proteomes" id="UP000094969"/>
    </source>
</evidence>
<feature type="transmembrane region" description="Helical" evidence="5">
    <location>
        <begin position="335"/>
        <end position="358"/>
    </location>
</feature>
<feature type="transmembrane region" description="Helical" evidence="5">
    <location>
        <begin position="364"/>
        <end position="381"/>
    </location>
</feature>
<dbReference type="Proteomes" id="UP000094969">
    <property type="component" value="Chromosome"/>
</dbReference>
<dbReference type="KEGG" id="bvv:BHK69_21250"/>
<evidence type="ECO:0000256" key="1">
    <source>
        <dbReference type="ARBA" id="ARBA00022692"/>
    </source>
</evidence>
<keyword evidence="3 5" id="KW-0472">Membrane</keyword>
<evidence type="ECO:0000256" key="3">
    <source>
        <dbReference type="ARBA" id="ARBA00023136"/>
    </source>
</evidence>
<feature type="transmembrane region" description="Helical" evidence="5">
    <location>
        <begin position="12"/>
        <end position="34"/>
    </location>
</feature>
<dbReference type="AlphaFoldDB" id="A0A1D7U5L7"/>